<reference evidence="4" key="1">
    <citation type="submission" date="2021-09" db="EMBL/GenBank/DDBJ databases">
        <authorList>
            <consortium name="AG Swart"/>
            <person name="Singh M."/>
            <person name="Singh A."/>
            <person name="Seah K."/>
            <person name="Emmerich C."/>
        </authorList>
    </citation>
    <scope>NUCLEOTIDE SEQUENCE</scope>
    <source>
        <strain evidence="4">ATCC30299</strain>
    </source>
</reference>
<accession>A0AAU9KC13</accession>
<organism evidence="4 5">
    <name type="scientific">Blepharisma stoltei</name>
    <dbReference type="NCBI Taxonomy" id="1481888"/>
    <lineage>
        <taxon>Eukaryota</taxon>
        <taxon>Sar</taxon>
        <taxon>Alveolata</taxon>
        <taxon>Ciliophora</taxon>
        <taxon>Postciliodesmatophora</taxon>
        <taxon>Heterotrichea</taxon>
        <taxon>Heterotrichida</taxon>
        <taxon>Blepharismidae</taxon>
        <taxon>Blepharisma</taxon>
    </lineage>
</organism>
<feature type="domain" description="RRM" evidence="3">
    <location>
        <begin position="42"/>
        <end position="109"/>
    </location>
</feature>
<dbReference type="InterPro" id="IPR012677">
    <property type="entry name" value="Nucleotide-bd_a/b_plait_sf"/>
</dbReference>
<comment type="caution">
    <text evidence="4">The sequence shown here is derived from an EMBL/GenBank/DDBJ whole genome shotgun (WGS) entry which is preliminary data.</text>
</comment>
<proteinExistence type="predicted"/>
<dbReference type="Proteomes" id="UP001162131">
    <property type="component" value="Unassembled WGS sequence"/>
</dbReference>
<evidence type="ECO:0000259" key="3">
    <source>
        <dbReference type="PROSITE" id="PS50102"/>
    </source>
</evidence>
<evidence type="ECO:0000256" key="2">
    <source>
        <dbReference type="SAM" id="MobiDB-lite"/>
    </source>
</evidence>
<feature type="compositionally biased region" description="Basic and acidic residues" evidence="2">
    <location>
        <begin position="156"/>
        <end position="186"/>
    </location>
</feature>
<gene>
    <name evidence="4" type="ORF">BSTOLATCC_MIC52143</name>
</gene>
<dbReference type="PROSITE" id="PS50102">
    <property type="entry name" value="RRM"/>
    <property type="match status" value="1"/>
</dbReference>
<evidence type="ECO:0000313" key="5">
    <source>
        <dbReference type="Proteomes" id="UP001162131"/>
    </source>
</evidence>
<dbReference type="AlphaFoldDB" id="A0AAU9KC13"/>
<feature type="compositionally biased region" description="Acidic residues" evidence="2">
    <location>
        <begin position="187"/>
        <end position="217"/>
    </location>
</feature>
<feature type="region of interest" description="Disordered" evidence="2">
    <location>
        <begin position="108"/>
        <end position="299"/>
    </location>
</feature>
<evidence type="ECO:0000313" key="4">
    <source>
        <dbReference type="EMBL" id="CAG9330727.1"/>
    </source>
</evidence>
<dbReference type="Gene3D" id="3.30.70.330">
    <property type="match status" value="1"/>
</dbReference>
<dbReference type="GO" id="GO:0003723">
    <property type="term" value="F:RNA binding"/>
    <property type="evidence" value="ECO:0007669"/>
    <property type="project" value="UniProtKB-UniRule"/>
</dbReference>
<feature type="compositionally biased region" description="Acidic residues" evidence="2">
    <location>
        <begin position="230"/>
        <end position="239"/>
    </location>
</feature>
<keyword evidence="5" id="KW-1185">Reference proteome</keyword>
<dbReference type="Pfam" id="PF00076">
    <property type="entry name" value="RRM_1"/>
    <property type="match status" value="1"/>
</dbReference>
<dbReference type="InterPro" id="IPR035979">
    <property type="entry name" value="RBD_domain_sf"/>
</dbReference>
<protein>
    <recommendedName>
        <fullName evidence="3">RRM domain-containing protein</fullName>
    </recommendedName>
</protein>
<dbReference type="InterPro" id="IPR000504">
    <property type="entry name" value="RRM_dom"/>
</dbReference>
<dbReference type="SUPFAM" id="SSF54928">
    <property type="entry name" value="RNA-binding domain, RBD"/>
    <property type="match status" value="1"/>
</dbReference>
<name>A0AAU9KC13_9CILI</name>
<feature type="compositionally biased region" description="Basic and acidic residues" evidence="2">
    <location>
        <begin position="240"/>
        <end position="276"/>
    </location>
</feature>
<dbReference type="CDD" id="cd00590">
    <property type="entry name" value="RRM_SF"/>
    <property type="match status" value="1"/>
</dbReference>
<sequence length="299" mass="35170">MWRCLFRSIKINSRVEALCEDLVFPKEFSEFFSESEVEQDSNKIIIYNVPKKATTSMLRELMPQAESIRILNERCEVEFQDLLDARNALKHVNGYEINGTALKAELDESNASDRRNHWDEQSQLGPKDEVKDFKEYAGWEEDKGKGEEEEEEGEFEREVADAEEGQFKRETAEKIEEKQINERADGEIEEGEIEEGEETGNFEREEGEEVEEKELDIDQQQGLEEKREAEEEMREELEEGFNKEAEKDLSDKTEGEGEERVREEKLADADKKERSWKNKNAFKNPRHSQVFHIRDDFRI</sequence>
<dbReference type="EMBL" id="CAJZBQ010000052">
    <property type="protein sequence ID" value="CAG9330727.1"/>
    <property type="molecule type" value="Genomic_DNA"/>
</dbReference>
<feature type="compositionally biased region" description="Basic and acidic residues" evidence="2">
    <location>
        <begin position="111"/>
        <end position="146"/>
    </location>
</feature>
<dbReference type="SMART" id="SM00360">
    <property type="entry name" value="RRM"/>
    <property type="match status" value="1"/>
</dbReference>
<keyword evidence="1" id="KW-0694">RNA-binding</keyword>
<evidence type="ECO:0000256" key="1">
    <source>
        <dbReference type="PROSITE-ProRule" id="PRU00176"/>
    </source>
</evidence>